<evidence type="ECO:0000313" key="1">
    <source>
        <dbReference type="EMBL" id="TVY92351.1"/>
    </source>
</evidence>
<comment type="caution">
    <text evidence="1">The sequence shown here is derived from an EMBL/GenBank/DDBJ whole genome shotgun (WGS) entry which is preliminary data.</text>
</comment>
<accession>A0A559MHC0</accession>
<protein>
    <recommendedName>
        <fullName evidence="3">Protein kinase domain-containing protein</fullName>
    </recommendedName>
</protein>
<gene>
    <name evidence="1" type="ORF">LAWI1_G003790</name>
</gene>
<reference evidence="1 2" key="1">
    <citation type="submission" date="2018-05" db="EMBL/GenBank/DDBJ databases">
        <title>Genome sequencing and assembly of the regulated plant pathogen Lachnellula willkommii and related sister species for the development of diagnostic species identification markers.</title>
        <authorList>
            <person name="Giroux E."/>
            <person name="Bilodeau G."/>
        </authorList>
    </citation>
    <scope>NUCLEOTIDE SEQUENCE [LARGE SCALE GENOMIC DNA]</scope>
    <source>
        <strain evidence="1 2">CBS 172.35</strain>
    </source>
</reference>
<dbReference type="AlphaFoldDB" id="A0A559MHC0"/>
<proteinExistence type="predicted"/>
<feature type="non-terminal residue" evidence="1">
    <location>
        <position position="190"/>
    </location>
</feature>
<dbReference type="Gene3D" id="1.10.510.10">
    <property type="entry name" value="Transferase(Phosphotransferase) domain 1"/>
    <property type="match status" value="1"/>
</dbReference>
<evidence type="ECO:0008006" key="3">
    <source>
        <dbReference type="Google" id="ProtNLM"/>
    </source>
</evidence>
<dbReference type="InterPro" id="IPR011009">
    <property type="entry name" value="Kinase-like_dom_sf"/>
</dbReference>
<sequence length="190" mass="21389">MSLEDIIDYTISLQEVHLSSILFQIARALYSLQEVSAKDGLCLVYGSLRASNVFLTREGKVQLAAFGAKVSPDKRTAENCYRDCWDLGALANHMISRRSDKPITSVMQQKMLSVSITGKSLDVKFEPSLTLVDFLELCFADTKNLLMEKVLRVTSFFTREQLPRTNTISIKRQMFCGSALLFCGRVMKDV</sequence>
<dbReference type="EMBL" id="QGML01000333">
    <property type="protein sequence ID" value="TVY92351.1"/>
    <property type="molecule type" value="Genomic_DNA"/>
</dbReference>
<evidence type="ECO:0000313" key="2">
    <source>
        <dbReference type="Proteomes" id="UP000315522"/>
    </source>
</evidence>
<dbReference type="Proteomes" id="UP000315522">
    <property type="component" value="Unassembled WGS sequence"/>
</dbReference>
<organism evidence="1 2">
    <name type="scientific">Lachnellula willkommii</name>
    <dbReference type="NCBI Taxonomy" id="215461"/>
    <lineage>
        <taxon>Eukaryota</taxon>
        <taxon>Fungi</taxon>
        <taxon>Dikarya</taxon>
        <taxon>Ascomycota</taxon>
        <taxon>Pezizomycotina</taxon>
        <taxon>Leotiomycetes</taxon>
        <taxon>Helotiales</taxon>
        <taxon>Lachnaceae</taxon>
        <taxon>Lachnellula</taxon>
    </lineage>
</organism>
<dbReference type="SUPFAM" id="SSF56112">
    <property type="entry name" value="Protein kinase-like (PK-like)"/>
    <property type="match status" value="1"/>
</dbReference>
<name>A0A559MHC0_9HELO</name>
<keyword evidence="2" id="KW-1185">Reference proteome</keyword>